<feature type="binding site" evidence="13">
    <location>
        <position position="32"/>
    </location>
    <ligand>
        <name>NADPH</name>
        <dbReference type="ChEBI" id="CHEBI:57783"/>
    </ligand>
</feature>
<dbReference type="InterPro" id="IPR011128">
    <property type="entry name" value="G3P_DH_NAD-dep_N"/>
</dbReference>
<dbReference type="Pfam" id="PF07479">
    <property type="entry name" value="NAD_Gly3P_dh_C"/>
    <property type="match status" value="1"/>
</dbReference>
<dbReference type="HOGENOM" id="CLU_033449_0_2_9"/>
<feature type="binding site" evidence="15">
    <location>
        <begin position="256"/>
        <end position="257"/>
    </location>
    <ligand>
        <name>substrate</name>
    </ligand>
</feature>
<dbReference type="GO" id="GO:0005829">
    <property type="term" value="C:cytosol"/>
    <property type="evidence" value="ECO:0007669"/>
    <property type="project" value="TreeGrafter"/>
</dbReference>
<dbReference type="KEGG" id="tae:TepiRe1_1262"/>
<dbReference type="EMBL" id="HF563609">
    <property type="protein sequence ID" value="CCP25994.1"/>
    <property type="molecule type" value="Genomic_DNA"/>
</dbReference>
<evidence type="ECO:0000256" key="16">
    <source>
        <dbReference type="PIRSR" id="PIRSR000114-3"/>
    </source>
</evidence>
<dbReference type="GO" id="GO:0008654">
    <property type="term" value="P:phospholipid biosynthetic process"/>
    <property type="evidence" value="ECO:0007669"/>
    <property type="project" value="UniProtKB-KW"/>
</dbReference>
<feature type="binding site" evidence="13">
    <location>
        <position position="137"/>
    </location>
    <ligand>
        <name>sn-glycerol 3-phosphate</name>
        <dbReference type="ChEBI" id="CHEBI:57597"/>
    </ligand>
</feature>
<dbReference type="NCBIfam" id="NF000940">
    <property type="entry name" value="PRK00094.1-2"/>
    <property type="match status" value="1"/>
</dbReference>
<keyword evidence="2 13" id="KW-0444">Lipid biosynthesis</keyword>
<dbReference type="Pfam" id="PF01210">
    <property type="entry name" value="NAD_Gly3P_dh_N"/>
    <property type="match status" value="1"/>
</dbReference>
<feature type="binding site" evidence="16">
    <location>
        <position position="141"/>
    </location>
    <ligand>
        <name>NAD(+)</name>
        <dbReference type="ChEBI" id="CHEBI:57540"/>
    </ligand>
</feature>
<dbReference type="PANTHER" id="PTHR11728:SF1">
    <property type="entry name" value="GLYCEROL-3-PHOSPHATE DEHYDROGENASE [NAD(+)] 2, CHLOROPLASTIC"/>
    <property type="match status" value="1"/>
</dbReference>
<dbReference type="AlphaFoldDB" id="F4LT37"/>
<sequence>MLKVAVIGAGSWGTALANIAAENANCTYLWVRRRKLADEIIKTHENRLYLPGAKISTEINISTNLEQVVSKADIVIMAVPSHAVRVMAKQLRYYLKNDVVVVSASKGIELDSFKRMSQVLAEELYNGDNKNLVALSGPSHAEEVIRNLPTAIVAASSNQHAAEMLQDALMNTNFRIYTNTDIIGVELGGALKNVIAICSGISDGLGFGDNSRAALMTRGITEIIRLGIALGAKPETFSGLSGIGDLIVTCSSQFSRNRKAGMKIGQGKTVKEITESTNMVIEGFNTTKATFLLAKKYGIEMPITEQAYLVLFEGKNPAAAVNSLMNRVGKHEHEDTISQNFFIR</sequence>
<dbReference type="KEGG" id="tep:TepRe1_1160"/>
<comment type="function">
    <text evidence="13">Catalyzes the reduction of the glycolytic intermediate dihydroxyacetone phosphate (DHAP) to sn-glycerol 3-phosphate (G3P), the key precursor for phospholipid synthesis.</text>
</comment>
<evidence type="ECO:0000256" key="5">
    <source>
        <dbReference type="ARBA" id="ARBA00023027"/>
    </source>
</evidence>
<evidence type="ECO:0000259" key="18">
    <source>
        <dbReference type="Pfam" id="PF01210"/>
    </source>
</evidence>
<dbReference type="EC" id="1.1.1.94" evidence="10 13"/>
<evidence type="ECO:0000256" key="13">
    <source>
        <dbReference type="HAMAP-Rule" id="MF_00394"/>
    </source>
</evidence>
<dbReference type="InterPro" id="IPR036291">
    <property type="entry name" value="NAD(P)-bd_dom_sf"/>
</dbReference>
<feature type="binding site" evidence="13">
    <location>
        <position position="33"/>
    </location>
    <ligand>
        <name>NADPH</name>
        <dbReference type="ChEBI" id="CHEBI:57783"/>
    </ligand>
</feature>
<dbReference type="GO" id="GO:0006650">
    <property type="term" value="P:glycerophospholipid metabolic process"/>
    <property type="evidence" value="ECO:0007669"/>
    <property type="project" value="UniProtKB-UniRule"/>
</dbReference>
<feature type="binding site" evidence="13">
    <location>
        <position position="49"/>
    </location>
    <ligand>
        <name>NADPH</name>
        <dbReference type="ChEBI" id="CHEBI:57783"/>
    </ligand>
</feature>
<evidence type="ECO:0000256" key="9">
    <source>
        <dbReference type="ARBA" id="ARBA00052716"/>
    </source>
</evidence>
<dbReference type="Gene3D" id="3.40.50.720">
    <property type="entry name" value="NAD(P)-binding Rossmann-like Domain"/>
    <property type="match status" value="1"/>
</dbReference>
<feature type="binding site" evidence="13">
    <location>
        <position position="280"/>
    </location>
    <ligand>
        <name>NADPH</name>
        <dbReference type="ChEBI" id="CHEBI:57783"/>
    </ligand>
</feature>
<keyword evidence="13" id="KW-0547">Nucleotide-binding</keyword>
<gene>
    <name evidence="13 20" type="primary">gpsA</name>
    <name evidence="20" type="ordered locus">TEPIRE1_1262</name>
</gene>
<dbReference type="HAMAP" id="MF_00394">
    <property type="entry name" value="NAD_Glyc3P_dehydrog"/>
    <property type="match status" value="1"/>
</dbReference>
<dbReference type="FunFam" id="1.10.1040.10:FF:000001">
    <property type="entry name" value="Glycerol-3-phosphate dehydrogenase [NAD(P)+]"/>
    <property type="match status" value="1"/>
</dbReference>
<evidence type="ECO:0000256" key="15">
    <source>
        <dbReference type="PIRSR" id="PIRSR000114-2"/>
    </source>
</evidence>
<dbReference type="InterPro" id="IPR008927">
    <property type="entry name" value="6-PGluconate_DH-like_C_sf"/>
</dbReference>
<feature type="binding site" evidence="13">
    <location>
        <position position="139"/>
    </location>
    <ligand>
        <name>sn-glycerol 3-phosphate</name>
        <dbReference type="ChEBI" id="CHEBI:57597"/>
    </ligand>
</feature>
<name>F4LT37_TEPAE</name>
<evidence type="ECO:0000256" key="17">
    <source>
        <dbReference type="RuleBase" id="RU000437"/>
    </source>
</evidence>
<protein>
    <recommendedName>
        <fullName evidence="11 13">Glycerol-3-phosphate dehydrogenase [NAD(P)+]</fullName>
        <ecNumber evidence="10 13">1.1.1.94</ecNumber>
    </recommendedName>
    <alternativeName>
        <fullName evidence="13">NAD(P)(+)-dependent glycerol-3-phosphate dehydrogenase</fullName>
    </alternativeName>
    <alternativeName>
        <fullName evidence="12 13">NAD(P)H-dependent dihydroxyacetone-phosphate reductase</fullName>
    </alternativeName>
</protein>
<feature type="binding site" evidence="13">
    <location>
        <position position="256"/>
    </location>
    <ligand>
        <name>NADPH</name>
        <dbReference type="ChEBI" id="CHEBI:57783"/>
    </ligand>
</feature>
<evidence type="ECO:0000256" key="8">
    <source>
        <dbReference type="ARBA" id="ARBA00023264"/>
    </source>
</evidence>
<reference evidence="21" key="1">
    <citation type="journal article" date="2013" name="Genome Announc.">
        <title>First genome sequence of a syntrophic acetate-oxidizing bacterium, Tepidanaerobacter acetatoxydans strain Re1.</title>
        <authorList>
            <person name="Manzoor S."/>
            <person name="Bongcam-Rudloff E."/>
            <person name="Schnurer A."/>
            <person name="Muller B."/>
        </authorList>
    </citation>
    <scope>NUCLEOTIDE SEQUENCE [LARGE SCALE GENOMIC DNA]</scope>
    <source>
        <strain evidence="21">Re1</strain>
    </source>
</reference>
<feature type="domain" description="Glycerol-3-phosphate dehydrogenase NAD-dependent N-terminal" evidence="18">
    <location>
        <begin position="3"/>
        <end position="161"/>
    </location>
</feature>
<evidence type="ECO:0000313" key="20">
    <source>
        <dbReference type="EMBL" id="CCP25994.1"/>
    </source>
</evidence>
<keyword evidence="4 13" id="KW-0560">Oxidoreductase</keyword>
<evidence type="ECO:0000259" key="19">
    <source>
        <dbReference type="Pfam" id="PF07479"/>
    </source>
</evidence>
<feature type="binding site" evidence="16">
    <location>
        <position position="256"/>
    </location>
    <ligand>
        <name>NAD(+)</name>
        <dbReference type="ChEBI" id="CHEBI:57540"/>
    </ligand>
</feature>
<feature type="binding site" evidence="13">
    <location>
        <position position="255"/>
    </location>
    <ligand>
        <name>sn-glycerol 3-phosphate</name>
        <dbReference type="ChEBI" id="CHEBI:57597"/>
    </ligand>
</feature>
<organism evidence="20 21">
    <name type="scientific">Tepidanaerobacter acetatoxydans (strain DSM 21804 / JCM 16047 / Re1)</name>
    <dbReference type="NCBI Taxonomy" id="1209989"/>
    <lineage>
        <taxon>Bacteria</taxon>
        <taxon>Bacillati</taxon>
        <taxon>Bacillota</taxon>
        <taxon>Clostridia</taxon>
        <taxon>Thermosediminibacterales</taxon>
        <taxon>Tepidanaerobacteraceae</taxon>
        <taxon>Tepidanaerobacter</taxon>
    </lineage>
</organism>
<dbReference type="NCBIfam" id="NF000941">
    <property type="entry name" value="PRK00094.1-3"/>
    <property type="match status" value="1"/>
</dbReference>
<dbReference type="PRINTS" id="PR00077">
    <property type="entry name" value="GPDHDRGNASE"/>
</dbReference>
<proteinExistence type="inferred from homology"/>
<dbReference type="RefSeq" id="WP_013778229.1">
    <property type="nucleotide sequence ID" value="NC_015519.1"/>
</dbReference>
<evidence type="ECO:0000256" key="7">
    <source>
        <dbReference type="ARBA" id="ARBA00023209"/>
    </source>
</evidence>
<keyword evidence="8 13" id="KW-1208">Phospholipid metabolism</keyword>
<evidence type="ECO:0000313" key="21">
    <source>
        <dbReference type="Proteomes" id="UP000010802"/>
    </source>
</evidence>
<dbReference type="FunFam" id="3.40.50.720:FF:000019">
    <property type="entry name" value="Glycerol-3-phosphate dehydrogenase [NAD(P)+]"/>
    <property type="match status" value="1"/>
</dbReference>
<keyword evidence="3 13" id="KW-0521">NADP</keyword>
<dbReference type="GO" id="GO:0141153">
    <property type="term" value="F:glycerol-3-phosphate dehydrogenase (NADP+) activity"/>
    <property type="evidence" value="ECO:0007669"/>
    <property type="project" value="RHEA"/>
</dbReference>
<feature type="binding site" evidence="13">
    <location>
        <position position="106"/>
    </location>
    <ligand>
        <name>sn-glycerol 3-phosphate</name>
        <dbReference type="ChEBI" id="CHEBI:57597"/>
    </ligand>
</feature>
<accession>L0S0J0</accession>
<evidence type="ECO:0000256" key="10">
    <source>
        <dbReference type="ARBA" id="ARBA00066687"/>
    </source>
</evidence>
<feature type="binding site" evidence="13">
    <location>
        <position position="245"/>
    </location>
    <ligand>
        <name>sn-glycerol 3-phosphate</name>
        <dbReference type="ChEBI" id="CHEBI:57597"/>
    </ligand>
</feature>
<dbReference type="PANTHER" id="PTHR11728">
    <property type="entry name" value="GLYCEROL-3-PHOSPHATE DEHYDROGENASE"/>
    <property type="match status" value="1"/>
</dbReference>
<evidence type="ECO:0000256" key="12">
    <source>
        <dbReference type="ARBA" id="ARBA00080511"/>
    </source>
</evidence>
<dbReference type="GO" id="GO:0051287">
    <property type="term" value="F:NAD binding"/>
    <property type="evidence" value="ECO:0007669"/>
    <property type="project" value="InterPro"/>
</dbReference>
<comment type="pathway">
    <text evidence="13">Membrane lipid metabolism; glycerophospholipid metabolism.</text>
</comment>
<comment type="similarity">
    <text evidence="1 13 17">Belongs to the NAD-dependent glycerol-3-phosphate dehydrogenase family.</text>
</comment>
<dbReference type="eggNOG" id="COG0240">
    <property type="taxonomic scope" value="Bacteria"/>
</dbReference>
<feature type="binding site" evidence="13">
    <location>
        <position position="11"/>
    </location>
    <ligand>
        <name>NADPH</name>
        <dbReference type="ChEBI" id="CHEBI:57783"/>
    </ligand>
</feature>
<evidence type="ECO:0000256" key="14">
    <source>
        <dbReference type="PIRSR" id="PIRSR000114-1"/>
    </source>
</evidence>
<dbReference type="GO" id="GO:0046168">
    <property type="term" value="P:glycerol-3-phosphate catabolic process"/>
    <property type="evidence" value="ECO:0007669"/>
    <property type="project" value="InterPro"/>
</dbReference>
<feature type="binding site" evidence="13">
    <location>
        <position position="141"/>
    </location>
    <ligand>
        <name>NADPH</name>
        <dbReference type="ChEBI" id="CHEBI:57783"/>
    </ligand>
</feature>
<feature type="binding site" evidence="15">
    <location>
        <position position="106"/>
    </location>
    <ligand>
        <name>substrate</name>
    </ligand>
</feature>
<evidence type="ECO:0000256" key="11">
    <source>
        <dbReference type="ARBA" id="ARBA00069372"/>
    </source>
</evidence>
<dbReference type="GO" id="GO:0141152">
    <property type="term" value="F:glycerol-3-phosphate dehydrogenase (NAD+) activity"/>
    <property type="evidence" value="ECO:0007669"/>
    <property type="project" value="RHEA"/>
</dbReference>
<feature type="binding site" evidence="13">
    <location>
        <position position="192"/>
    </location>
    <ligand>
        <name>sn-glycerol 3-phosphate</name>
        <dbReference type="ChEBI" id="CHEBI:57597"/>
    </ligand>
</feature>
<dbReference type="STRING" id="1209989.TepRe1_1160"/>
<evidence type="ECO:0000256" key="4">
    <source>
        <dbReference type="ARBA" id="ARBA00023002"/>
    </source>
</evidence>
<dbReference type="SUPFAM" id="SSF48179">
    <property type="entry name" value="6-phosphogluconate dehydrogenase C-terminal domain-like"/>
    <property type="match status" value="1"/>
</dbReference>
<dbReference type="Gene3D" id="1.10.1040.10">
    <property type="entry name" value="N-(1-d-carboxylethyl)-l-norvaline Dehydrogenase, domain 2"/>
    <property type="match status" value="1"/>
</dbReference>
<evidence type="ECO:0000256" key="2">
    <source>
        <dbReference type="ARBA" id="ARBA00022516"/>
    </source>
</evidence>
<comment type="subcellular location">
    <subcellularLocation>
        <location evidence="13">Cytoplasm</location>
    </subcellularLocation>
</comment>
<comment type="catalytic activity">
    <reaction evidence="13">
        <text>sn-glycerol 3-phosphate + NAD(+) = dihydroxyacetone phosphate + NADH + H(+)</text>
        <dbReference type="Rhea" id="RHEA:11092"/>
        <dbReference type="ChEBI" id="CHEBI:15378"/>
        <dbReference type="ChEBI" id="CHEBI:57540"/>
        <dbReference type="ChEBI" id="CHEBI:57597"/>
        <dbReference type="ChEBI" id="CHEBI:57642"/>
        <dbReference type="ChEBI" id="CHEBI:57945"/>
        <dbReference type="EC" id="1.1.1.94"/>
    </reaction>
</comment>
<keyword evidence="21" id="KW-1185">Reference proteome</keyword>
<feature type="binding site" evidence="16">
    <location>
        <begin position="8"/>
        <end position="13"/>
    </location>
    <ligand>
        <name>NAD(+)</name>
        <dbReference type="ChEBI" id="CHEBI:57540"/>
    </ligand>
</feature>
<accession>F4LT37</accession>
<evidence type="ECO:0000256" key="6">
    <source>
        <dbReference type="ARBA" id="ARBA00023098"/>
    </source>
</evidence>
<evidence type="ECO:0000256" key="3">
    <source>
        <dbReference type="ARBA" id="ARBA00022857"/>
    </source>
</evidence>
<feature type="binding site" evidence="13">
    <location>
        <position position="257"/>
    </location>
    <ligand>
        <name>sn-glycerol 3-phosphate</name>
        <dbReference type="ChEBI" id="CHEBI:57597"/>
    </ligand>
</feature>
<dbReference type="UniPathway" id="UPA00940"/>
<dbReference type="PROSITE" id="PS00957">
    <property type="entry name" value="NAD_G3PDH"/>
    <property type="match status" value="1"/>
</dbReference>
<keyword evidence="13" id="KW-0963">Cytoplasm</keyword>
<dbReference type="GO" id="GO:0046167">
    <property type="term" value="P:glycerol-3-phosphate biosynthetic process"/>
    <property type="evidence" value="ECO:0007669"/>
    <property type="project" value="UniProtKB-UniRule"/>
</dbReference>
<comment type="catalytic activity">
    <reaction evidence="9">
        <text>sn-glycerol 3-phosphate + NADP(+) = dihydroxyacetone phosphate + NADPH + H(+)</text>
        <dbReference type="Rhea" id="RHEA:11096"/>
        <dbReference type="ChEBI" id="CHEBI:15378"/>
        <dbReference type="ChEBI" id="CHEBI:57597"/>
        <dbReference type="ChEBI" id="CHEBI:57642"/>
        <dbReference type="ChEBI" id="CHEBI:57783"/>
        <dbReference type="ChEBI" id="CHEBI:58349"/>
        <dbReference type="EC" id="1.1.1.94"/>
    </reaction>
    <physiologicalReaction direction="right-to-left" evidence="9">
        <dbReference type="Rhea" id="RHEA:11098"/>
    </physiologicalReaction>
</comment>
<keyword evidence="6 13" id="KW-0443">Lipid metabolism</keyword>
<keyword evidence="7 13" id="KW-0594">Phospholipid biosynthesis</keyword>
<feature type="binding site" evidence="13">
    <location>
        <position position="12"/>
    </location>
    <ligand>
        <name>NADPH</name>
        <dbReference type="ChEBI" id="CHEBI:57783"/>
    </ligand>
</feature>
<dbReference type="NCBIfam" id="NF000942">
    <property type="entry name" value="PRK00094.1-4"/>
    <property type="match status" value="1"/>
</dbReference>
<dbReference type="Proteomes" id="UP000010802">
    <property type="component" value="Chromosome"/>
</dbReference>
<feature type="binding site" evidence="13">
    <location>
        <position position="106"/>
    </location>
    <ligand>
        <name>NADPH</name>
        <dbReference type="ChEBI" id="CHEBI:57783"/>
    </ligand>
</feature>
<feature type="binding site" evidence="13">
    <location>
        <position position="282"/>
    </location>
    <ligand>
        <name>NADPH</name>
        <dbReference type="ChEBI" id="CHEBI:57783"/>
    </ligand>
</feature>
<dbReference type="PATRIC" id="fig|1209989.3.peg.1404"/>
<feature type="binding site" evidence="13">
    <location>
        <position position="256"/>
    </location>
    <ligand>
        <name>sn-glycerol 3-phosphate</name>
        <dbReference type="ChEBI" id="CHEBI:57597"/>
    </ligand>
</feature>
<dbReference type="PIRSF" id="PIRSF000114">
    <property type="entry name" value="Glycerol-3-P_dh"/>
    <property type="match status" value="1"/>
</dbReference>
<keyword evidence="5 13" id="KW-0520">NAD</keyword>
<dbReference type="SUPFAM" id="SSF51735">
    <property type="entry name" value="NAD(P)-binding Rossmann-fold domains"/>
    <property type="match status" value="1"/>
</dbReference>
<dbReference type="GO" id="GO:0005975">
    <property type="term" value="P:carbohydrate metabolic process"/>
    <property type="evidence" value="ECO:0007669"/>
    <property type="project" value="InterPro"/>
</dbReference>
<feature type="domain" description="Glycerol-3-phosphate dehydrogenase NAD-dependent C-terminal" evidence="19">
    <location>
        <begin position="181"/>
        <end position="321"/>
    </location>
</feature>
<dbReference type="OrthoDB" id="9812273at2"/>
<feature type="active site" description="Proton acceptor" evidence="13 14">
    <location>
        <position position="192"/>
    </location>
</feature>
<dbReference type="InterPro" id="IPR006168">
    <property type="entry name" value="G3P_DH_NAD-dep"/>
</dbReference>
<dbReference type="InterPro" id="IPR006109">
    <property type="entry name" value="G3P_DH_NAD-dep_C"/>
</dbReference>
<evidence type="ECO:0000256" key="1">
    <source>
        <dbReference type="ARBA" id="ARBA00011009"/>
    </source>
</evidence>
<dbReference type="InterPro" id="IPR013328">
    <property type="entry name" value="6PGD_dom2"/>
</dbReference>